<dbReference type="AlphaFoldDB" id="A0A345NIZ8"/>
<dbReference type="RefSeq" id="WP_114926773.1">
    <property type="nucleotide sequence ID" value="NZ_CP031229.1"/>
</dbReference>
<dbReference type="Proteomes" id="UP000253790">
    <property type="component" value="Chromosome"/>
</dbReference>
<dbReference type="KEGG" id="orn:DV701_01415"/>
<dbReference type="InterPro" id="IPR009241">
    <property type="entry name" value="HigB-like"/>
</dbReference>
<dbReference type="Pfam" id="PF05973">
    <property type="entry name" value="Gp49"/>
    <property type="match status" value="1"/>
</dbReference>
<dbReference type="PIRSF" id="PIRSF028744">
    <property type="entry name" value="Addict_mod_HI1419"/>
    <property type="match status" value="1"/>
</dbReference>
<dbReference type="EMBL" id="CP031229">
    <property type="protein sequence ID" value="AXH95006.1"/>
    <property type="molecule type" value="Genomic_DNA"/>
</dbReference>
<dbReference type="NCBIfam" id="TIGR02683">
    <property type="entry name" value="upstrm_HI1419"/>
    <property type="match status" value="1"/>
</dbReference>
<name>A0A345NIZ8_9MICO</name>
<evidence type="ECO:0000313" key="2">
    <source>
        <dbReference type="Proteomes" id="UP000253790"/>
    </source>
</evidence>
<keyword evidence="2" id="KW-1185">Reference proteome</keyword>
<sequence>MVQVVRSATFDRWLGKLKDQRAAARVLVRINRLAAGNPGDVKPVGQGVSEMRINYGPGYRIYYLTHDDRVVLLLTGGDKSTQETDIRKAHDIAAEWKRNRP</sequence>
<evidence type="ECO:0000313" key="1">
    <source>
        <dbReference type="EMBL" id="AXH95006.1"/>
    </source>
</evidence>
<gene>
    <name evidence="1" type="ORF">DV701_01415</name>
</gene>
<dbReference type="InterPro" id="IPR014056">
    <property type="entry name" value="TypeIITA-like_toxin_pred"/>
</dbReference>
<reference evidence="1 2" key="1">
    <citation type="submission" date="2018-07" db="EMBL/GenBank/DDBJ databases">
        <title>Complete genome sequencing of Ornithinimicrobium sp. AMA3305.</title>
        <authorList>
            <person name="Bae J.-W."/>
        </authorList>
    </citation>
    <scope>NUCLEOTIDE SEQUENCE [LARGE SCALE GENOMIC DNA]</scope>
    <source>
        <strain evidence="1 2">AMA3305</strain>
    </source>
</reference>
<accession>A0A345NIZ8</accession>
<dbReference type="PANTHER" id="PTHR41791:SF1">
    <property type="entry name" value="SSL7039 PROTEIN"/>
    <property type="match status" value="1"/>
</dbReference>
<dbReference type="PANTHER" id="PTHR41791">
    <property type="entry name" value="SSL7039 PROTEIN"/>
    <property type="match status" value="1"/>
</dbReference>
<protein>
    <submittedName>
        <fullName evidence="1">Type II toxin-antitoxin system RelE/ParE family toxin</fullName>
    </submittedName>
</protein>
<dbReference type="OrthoDB" id="9800258at2"/>
<organism evidence="1 2">
    <name type="scientific">Ornithinimicrobium avium</name>
    <dbReference type="NCBI Taxonomy" id="2283195"/>
    <lineage>
        <taxon>Bacteria</taxon>
        <taxon>Bacillati</taxon>
        <taxon>Actinomycetota</taxon>
        <taxon>Actinomycetes</taxon>
        <taxon>Micrococcales</taxon>
        <taxon>Ornithinimicrobiaceae</taxon>
        <taxon>Ornithinimicrobium</taxon>
    </lineage>
</organism>
<proteinExistence type="predicted"/>